<dbReference type="EMBL" id="UPXZ01000039">
    <property type="protein sequence ID" value="VBB48383.1"/>
    <property type="molecule type" value="Genomic_DNA"/>
</dbReference>
<dbReference type="Gene3D" id="2.60.40.10">
    <property type="entry name" value="Immunoglobulins"/>
    <property type="match status" value="1"/>
</dbReference>
<evidence type="ECO:0000259" key="2">
    <source>
        <dbReference type="PROSITE" id="PS50853"/>
    </source>
</evidence>
<dbReference type="InterPro" id="IPR026444">
    <property type="entry name" value="Secre_tail"/>
</dbReference>
<sequence length="438" mass="46922">MKKTTFLKRLSFIFLALSLSCFTFISATDYCHSSITSNRGATAYVTMKSLGDGLYQFIFESENDIVSWNAGGSNFYAEVDGIGGYQVSDHLTQDDAKTLSVTINSNPKPNIYVGTFYVNYADGEHAFNIPTDEDFDAVCATLDNIPPSMVSASVVGTPTFNSVNLQLSATDDVTSPVTQFIINDSGNGITNRIVAADGTGNAVVSGLSASTTYNFVIKAKDGAGNISANSQTVSFTTAASSNTQCSGTDNQTDPAYQSLSNGYTYNFTTSGSDVTITFELLDAKTGLVAYLWDKTSGFTETQMTNTTGQIFTTTLTGLTANSDITVAVKFAYAGGLSVTKDFVYTVGNTCGNTSTSNNHVSNPKLSVYPNPVKDYLKIACDEEINQVSVKNLLGQTVKSFVLNSFEKTIDLKDISTGNYLIFIKMSNGQSISQKFVKL</sequence>
<evidence type="ECO:0000256" key="1">
    <source>
        <dbReference type="SAM" id="SignalP"/>
    </source>
</evidence>
<name>A0A653AJY2_9BACT</name>
<proteinExistence type="predicted"/>
<accession>A0A653AJY2</accession>
<dbReference type="InterPro" id="IPR003961">
    <property type="entry name" value="FN3_dom"/>
</dbReference>
<dbReference type="InterPro" id="IPR013783">
    <property type="entry name" value="Ig-like_fold"/>
</dbReference>
<feature type="chain" id="PRO_5024846729" description="Fibronectin type-III domain-containing protein" evidence="1">
    <location>
        <begin position="28"/>
        <end position="438"/>
    </location>
</feature>
<reference evidence="3" key="1">
    <citation type="submission" date="2018-07" db="EMBL/GenBank/DDBJ databases">
        <authorList>
            <consortium name="Genoscope - CEA"/>
            <person name="William W."/>
        </authorList>
    </citation>
    <scope>NUCLEOTIDE SEQUENCE</scope>
    <source>
        <strain evidence="3">IK1</strain>
    </source>
</reference>
<protein>
    <recommendedName>
        <fullName evidence="2">Fibronectin type-III domain-containing protein</fullName>
    </recommendedName>
</protein>
<dbReference type="InterPro" id="IPR036116">
    <property type="entry name" value="FN3_sf"/>
</dbReference>
<dbReference type="PROSITE" id="PS51257">
    <property type="entry name" value="PROKAR_LIPOPROTEIN"/>
    <property type="match status" value="1"/>
</dbReference>
<dbReference type="CDD" id="cd00063">
    <property type="entry name" value="FN3"/>
    <property type="match status" value="1"/>
</dbReference>
<gene>
    <name evidence="3" type="ORF">TRIP_D440401</name>
</gene>
<dbReference type="NCBIfam" id="TIGR04183">
    <property type="entry name" value="Por_Secre_tail"/>
    <property type="match status" value="1"/>
</dbReference>
<organism evidence="3">
    <name type="scientific">uncultured Paludibacter sp</name>
    <dbReference type="NCBI Taxonomy" id="497635"/>
    <lineage>
        <taxon>Bacteria</taxon>
        <taxon>Pseudomonadati</taxon>
        <taxon>Bacteroidota</taxon>
        <taxon>Bacteroidia</taxon>
        <taxon>Bacteroidales</taxon>
        <taxon>Paludibacteraceae</taxon>
        <taxon>Paludibacter</taxon>
        <taxon>environmental samples</taxon>
    </lineage>
</organism>
<keyword evidence="1" id="KW-0732">Signal</keyword>
<dbReference type="Pfam" id="PF18962">
    <property type="entry name" value="Por_Secre_tail"/>
    <property type="match status" value="1"/>
</dbReference>
<dbReference type="PROSITE" id="PS50853">
    <property type="entry name" value="FN3"/>
    <property type="match status" value="1"/>
</dbReference>
<feature type="domain" description="Fibronectin type-III" evidence="2">
    <location>
        <begin position="146"/>
        <end position="240"/>
    </location>
</feature>
<feature type="signal peptide" evidence="1">
    <location>
        <begin position="1"/>
        <end position="27"/>
    </location>
</feature>
<dbReference type="AlphaFoldDB" id="A0A653AJY2"/>
<dbReference type="SUPFAM" id="SSF49265">
    <property type="entry name" value="Fibronectin type III"/>
    <property type="match status" value="1"/>
</dbReference>
<evidence type="ECO:0000313" key="3">
    <source>
        <dbReference type="EMBL" id="VBB48383.1"/>
    </source>
</evidence>